<dbReference type="EMBL" id="AZIM01005665">
    <property type="protein sequence ID" value="ETE59339.1"/>
    <property type="molecule type" value="Genomic_DNA"/>
</dbReference>
<dbReference type="OrthoDB" id="366390at2759"/>
<comment type="caution">
    <text evidence="5">The sequence shown here is derived from an EMBL/GenBank/DDBJ whole genome shotgun (WGS) entry which is preliminary data.</text>
</comment>
<feature type="non-terminal residue" evidence="5">
    <location>
        <position position="1"/>
    </location>
</feature>
<dbReference type="InterPro" id="IPR039497">
    <property type="entry name" value="CC144C-like_CC_dom"/>
</dbReference>
<keyword evidence="1 2" id="KW-0175">Coiled coil</keyword>
<evidence type="ECO:0000256" key="2">
    <source>
        <dbReference type="SAM" id="Coils"/>
    </source>
</evidence>
<dbReference type="PANTHER" id="PTHR24147">
    <property type="entry name" value="ANKYRIN REPEAT DOMAIN 36-RELATED"/>
    <property type="match status" value="1"/>
</dbReference>
<dbReference type="Proteomes" id="UP000018936">
    <property type="component" value="Unassembled WGS sequence"/>
</dbReference>
<evidence type="ECO:0000259" key="4">
    <source>
        <dbReference type="Pfam" id="PF14915"/>
    </source>
</evidence>
<protein>
    <submittedName>
        <fullName evidence="5">Ankyrin repeat domain-containing protein 26</fullName>
    </submittedName>
</protein>
<dbReference type="InterPro" id="IPR021885">
    <property type="entry name" value="DUF3496"/>
</dbReference>
<dbReference type="AlphaFoldDB" id="V8NAN1"/>
<feature type="coiled-coil region" evidence="2">
    <location>
        <begin position="445"/>
        <end position="479"/>
    </location>
</feature>
<reference evidence="5 6" key="1">
    <citation type="journal article" date="2013" name="Proc. Natl. Acad. Sci. U.S.A.">
        <title>The king cobra genome reveals dynamic gene evolution and adaptation in the snake venom system.</title>
        <authorList>
            <person name="Vonk F.J."/>
            <person name="Casewell N.R."/>
            <person name="Henkel C.V."/>
            <person name="Heimberg A.M."/>
            <person name="Jansen H.J."/>
            <person name="McCleary R.J."/>
            <person name="Kerkkamp H.M."/>
            <person name="Vos R.A."/>
            <person name="Guerreiro I."/>
            <person name="Calvete J.J."/>
            <person name="Wuster W."/>
            <person name="Woods A.E."/>
            <person name="Logan J.M."/>
            <person name="Harrison R.A."/>
            <person name="Castoe T.A."/>
            <person name="de Koning A.P."/>
            <person name="Pollock D.D."/>
            <person name="Yandell M."/>
            <person name="Calderon D."/>
            <person name="Renjifo C."/>
            <person name="Currier R.B."/>
            <person name="Salgado D."/>
            <person name="Pla D."/>
            <person name="Sanz L."/>
            <person name="Hyder A.S."/>
            <person name="Ribeiro J.M."/>
            <person name="Arntzen J.W."/>
            <person name="van den Thillart G.E."/>
            <person name="Boetzer M."/>
            <person name="Pirovano W."/>
            <person name="Dirks R.P."/>
            <person name="Spaink H.P."/>
            <person name="Duboule D."/>
            <person name="McGlinn E."/>
            <person name="Kini R.M."/>
            <person name="Richardson M.K."/>
        </authorList>
    </citation>
    <scope>NUCLEOTIDE SEQUENCE</scope>
    <source>
        <tissue evidence="5">Blood</tissue>
    </source>
</reference>
<dbReference type="Pfam" id="PF14915">
    <property type="entry name" value="CCDC144C"/>
    <property type="match status" value="1"/>
</dbReference>
<evidence type="ECO:0000313" key="6">
    <source>
        <dbReference type="Proteomes" id="UP000018936"/>
    </source>
</evidence>
<evidence type="ECO:0000259" key="3">
    <source>
        <dbReference type="Pfam" id="PF12001"/>
    </source>
</evidence>
<feature type="domain" description="DUF3496" evidence="3">
    <location>
        <begin position="452"/>
        <end position="516"/>
    </location>
</feature>
<name>V8NAN1_OPHHA</name>
<dbReference type="Pfam" id="PF12001">
    <property type="entry name" value="DUF3496"/>
    <property type="match status" value="1"/>
</dbReference>
<dbReference type="SUPFAM" id="SSF57997">
    <property type="entry name" value="Tropomyosin"/>
    <property type="match status" value="1"/>
</dbReference>
<keyword evidence="6" id="KW-1185">Reference proteome</keyword>
<evidence type="ECO:0000256" key="1">
    <source>
        <dbReference type="ARBA" id="ARBA00023054"/>
    </source>
</evidence>
<gene>
    <name evidence="5" type="primary">ANKRD26</name>
    <name evidence="5" type="ORF">L345_14933</name>
</gene>
<dbReference type="PANTHER" id="PTHR24147:SF53">
    <property type="entry name" value="ANKYRIN REPEAT DOMAIN 26"/>
    <property type="match status" value="1"/>
</dbReference>
<organism evidence="5 6">
    <name type="scientific">Ophiophagus hannah</name>
    <name type="common">King cobra</name>
    <name type="synonym">Naja hannah</name>
    <dbReference type="NCBI Taxonomy" id="8665"/>
    <lineage>
        <taxon>Eukaryota</taxon>
        <taxon>Metazoa</taxon>
        <taxon>Chordata</taxon>
        <taxon>Craniata</taxon>
        <taxon>Vertebrata</taxon>
        <taxon>Euteleostomi</taxon>
        <taxon>Lepidosauria</taxon>
        <taxon>Squamata</taxon>
        <taxon>Bifurcata</taxon>
        <taxon>Unidentata</taxon>
        <taxon>Episquamata</taxon>
        <taxon>Toxicofera</taxon>
        <taxon>Serpentes</taxon>
        <taxon>Colubroidea</taxon>
        <taxon>Elapidae</taxon>
        <taxon>Elapinae</taxon>
        <taxon>Ophiophagus</taxon>
    </lineage>
</organism>
<evidence type="ECO:0000313" key="5">
    <source>
        <dbReference type="EMBL" id="ETE59339.1"/>
    </source>
</evidence>
<accession>V8NAN1</accession>
<feature type="coiled-coil region" evidence="2">
    <location>
        <begin position="33"/>
        <end position="357"/>
    </location>
</feature>
<sequence>VEEERNETQRQLCQEQNARAIQEDILNTHFWRQKELEEESKKVMIDNHDHEKELLHRNQILQDELAVLKLELDRIRIQHQEDESKYLEENESLKEKNEELKKELKLNEDALTQTVFQYNGQINVSKTEVAMVASKLEHFKENKERLEIELDSLRSRLNSALQELDRCQVSKSDLERLLQRERDEWLRLKDKLNHDVCTVRETNSGLSQQLGKAESKANSLENELHHATHSLREKNLLLDSIQRDLNQSQCQVKELENAQQVAKDQISKYVIKQESMQERLGQVQSENLLLRQQLEDFQNKGIIKEKAVTDVQDKFSDIFNKLRADSEKQVRMMEERNNELILKCNNLKDQVIKYESEKIDREVDELSHHLEVESTRSTQLESTNCELREQLASMKILHKNHEKLEKSKLQLEEEVVNLKRQVQGNLIDLSQTQAASQETLEQIRATSNASLRNQLENRIKELESELAKFKNNQQDSILQKESTHTELERYKGLYSEEIKIRKSLGSKLDRLDNNLEHNHKAYI</sequence>
<feature type="domain" description="CCDC144C-like coiled-coil" evidence="4">
    <location>
        <begin position="1"/>
        <end position="421"/>
    </location>
</feature>
<dbReference type="InterPro" id="IPR050657">
    <property type="entry name" value="Ankyrin_repeat_domain"/>
</dbReference>
<feature type="coiled-coil region" evidence="2">
    <location>
        <begin position="394"/>
        <end position="421"/>
    </location>
</feature>
<proteinExistence type="predicted"/>